<dbReference type="Gene3D" id="3.10.620.30">
    <property type="match status" value="1"/>
</dbReference>
<evidence type="ECO:0000259" key="2">
    <source>
        <dbReference type="Pfam" id="PF01841"/>
    </source>
</evidence>
<dbReference type="Pfam" id="PF01841">
    <property type="entry name" value="Transglut_core"/>
    <property type="match status" value="1"/>
</dbReference>
<dbReference type="Gene3D" id="2.60.40.3140">
    <property type="match status" value="1"/>
</dbReference>
<evidence type="ECO:0000313" key="4">
    <source>
        <dbReference type="EMBL" id="MDR7098708.1"/>
    </source>
</evidence>
<dbReference type="InterPro" id="IPR024618">
    <property type="entry name" value="DUF3857"/>
</dbReference>
<keyword evidence="1" id="KW-0732">Signal</keyword>
<evidence type="ECO:0000259" key="3">
    <source>
        <dbReference type="Pfam" id="PF12969"/>
    </source>
</evidence>
<dbReference type="Gene3D" id="2.60.120.1130">
    <property type="match status" value="1"/>
</dbReference>
<evidence type="ECO:0000256" key="1">
    <source>
        <dbReference type="SAM" id="SignalP"/>
    </source>
</evidence>
<dbReference type="SUPFAM" id="SSF54001">
    <property type="entry name" value="Cysteine proteinases"/>
    <property type="match status" value="1"/>
</dbReference>
<dbReference type="InterPro" id="IPR038765">
    <property type="entry name" value="Papain-like_cys_pep_sf"/>
</dbReference>
<reference evidence="4 5" key="1">
    <citation type="submission" date="2023-07" db="EMBL/GenBank/DDBJ databases">
        <title>Sorghum-associated microbial communities from plants grown in Nebraska, USA.</title>
        <authorList>
            <person name="Schachtman D."/>
        </authorList>
    </citation>
    <scope>NUCLEOTIDE SEQUENCE [LARGE SCALE GENOMIC DNA]</scope>
    <source>
        <strain evidence="4 5">BE187</strain>
    </source>
</reference>
<accession>A0ABU1VN74</accession>
<keyword evidence="5" id="KW-1185">Reference proteome</keyword>
<organism evidence="4 5">
    <name type="scientific">Agrilutibacter niabensis</name>
    <dbReference type="NCBI Taxonomy" id="380628"/>
    <lineage>
        <taxon>Bacteria</taxon>
        <taxon>Pseudomonadati</taxon>
        <taxon>Pseudomonadota</taxon>
        <taxon>Gammaproteobacteria</taxon>
        <taxon>Lysobacterales</taxon>
        <taxon>Lysobacteraceae</taxon>
        <taxon>Agrilutibacter</taxon>
    </lineage>
</organism>
<dbReference type="RefSeq" id="WP_310052763.1">
    <property type="nucleotide sequence ID" value="NZ_JAVDVW010000001.1"/>
</dbReference>
<dbReference type="EMBL" id="JAVDVW010000001">
    <property type="protein sequence ID" value="MDR7098708.1"/>
    <property type="molecule type" value="Genomic_DNA"/>
</dbReference>
<dbReference type="Proteomes" id="UP001267878">
    <property type="component" value="Unassembled WGS sequence"/>
</dbReference>
<dbReference type="Pfam" id="PF12969">
    <property type="entry name" value="DUF3857"/>
    <property type="match status" value="1"/>
</dbReference>
<evidence type="ECO:0000313" key="5">
    <source>
        <dbReference type="Proteomes" id="UP001267878"/>
    </source>
</evidence>
<sequence length="622" mass="68155">MSCGLAMLLWLVGGVAFAGEKDEAPEIYAKTERYNIEYNVNADGSYDESREWAVKVVAEQAVEYLKTASISYSTSIQKADVLAAYTLKADGRRVDVPKSGFQVQTNGGQGDGGPAFSDVTTMTVLFPEVAVNDTVVFSYRLTGSKPMFDGHFSTVESFNPANYMGDVHIRVEAPASLWTQQRAWQLKEVRSGQKGDRKFVEWSWQNRNPVKSGRKNWSVYDIEQSPGFAYSTFRDYASIARAYGERAQPKAAVTPRIQELADKVSAGQQGDREIARALYDWVATNITYAGNCIGLGAVVPRDTDFVLDNRMGDCKDHATLLQALLSAKGIASQQALINAGGSYALPKVPVVSMVNHVITYIPSMDLYLDSTSSDTPFGMLPVSSAGKPVLLVQQYRDGARTPPVPVGSNRQRMKSTLKIEANGSISGQTEVAVEGLYAALSRAGFRNVSEEQRKDMVKNYFQGTGHDASGNVGWDDPKPLLDKHAFHAQFAIKEVLAVPGAFQIRAPFFSIAGVDHFAQQGNDEVDEHFESACGSGHSEEEYTYEFAKELKVLAIPPNVSLSSDAASYEATYELEGNLLKVRRVLDDRTPGPTCSPEYNTKYAALMKQVLSNLKSQVVYTTL</sequence>
<name>A0ABU1VN74_9GAMM</name>
<feature type="domain" description="Transglutaminase-like" evidence="2">
    <location>
        <begin position="259"/>
        <end position="335"/>
    </location>
</feature>
<feature type="chain" id="PRO_5046353326" evidence="1">
    <location>
        <begin position="19"/>
        <end position="622"/>
    </location>
</feature>
<feature type="domain" description="DUF3857" evidence="3">
    <location>
        <begin position="42"/>
        <end position="210"/>
    </location>
</feature>
<protein>
    <submittedName>
        <fullName evidence="4">Transglutaminase-like putative cysteine protease</fullName>
    </submittedName>
</protein>
<feature type="signal peptide" evidence="1">
    <location>
        <begin position="1"/>
        <end position="18"/>
    </location>
</feature>
<proteinExistence type="predicted"/>
<comment type="caution">
    <text evidence="4">The sequence shown here is derived from an EMBL/GenBank/DDBJ whole genome shotgun (WGS) entry which is preliminary data.</text>
</comment>
<dbReference type="InterPro" id="IPR002931">
    <property type="entry name" value="Transglutaminase-like"/>
</dbReference>
<gene>
    <name evidence="4" type="ORF">J2X04_001055</name>
</gene>